<dbReference type="Pfam" id="PF00059">
    <property type="entry name" value="Lectin_C"/>
    <property type="match status" value="2"/>
</dbReference>
<name>A0A914P3F1_9BILA</name>
<dbReference type="InterPro" id="IPR050111">
    <property type="entry name" value="C-type_lectin/snaclec_domain"/>
</dbReference>
<dbReference type="AlphaFoldDB" id="A0A914P3F1"/>
<evidence type="ECO:0000313" key="4">
    <source>
        <dbReference type="WBParaSite" id="PDA_v2.g1238.t1"/>
    </source>
</evidence>
<evidence type="ECO:0000256" key="1">
    <source>
        <dbReference type="SAM" id="SignalP"/>
    </source>
</evidence>
<feature type="signal peptide" evidence="1">
    <location>
        <begin position="1"/>
        <end position="18"/>
    </location>
</feature>
<protein>
    <submittedName>
        <fullName evidence="4">C-type lectin domain-containing protein</fullName>
    </submittedName>
</protein>
<evidence type="ECO:0000259" key="2">
    <source>
        <dbReference type="PROSITE" id="PS50041"/>
    </source>
</evidence>
<dbReference type="SUPFAM" id="SSF56436">
    <property type="entry name" value="C-type lectin-like"/>
    <property type="match status" value="2"/>
</dbReference>
<dbReference type="CDD" id="cd00037">
    <property type="entry name" value="CLECT"/>
    <property type="match status" value="1"/>
</dbReference>
<accession>A0A914P3F1</accession>
<dbReference type="Gene3D" id="3.10.100.10">
    <property type="entry name" value="Mannose-Binding Protein A, subunit A"/>
    <property type="match status" value="2"/>
</dbReference>
<dbReference type="SMART" id="SM00034">
    <property type="entry name" value="CLECT"/>
    <property type="match status" value="2"/>
</dbReference>
<keyword evidence="3" id="KW-1185">Reference proteome</keyword>
<feature type="domain" description="C-type lectin" evidence="2">
    <location>
        <begin position="33"/>
        <end position="157"/>
    </location>
</feature>
<dbReference type="WBParaSite" id="PDA_v2.g1238.t1">
    <property type="protein sequence ID" value="PDA_v2.g1238.t1"/>
    <property type="gene ID" value="PDA_v2.g1238"/>
</dbReference>
<dbReference type="PANTHER" id="PTHR22803">
    <property type="entry name" value="MANNOSE, PHOSPHOLIPASE, LECTIN RECEPTOR RELATED"/>
    <property type="match status" value="1"/>
</dbReference>
<dbReference type="InterPro" id="IPR016186">
    <property type="entry name" value="C-type_lectin-like/link_sf"/>
</dbReference>
<evidence type="ECO:0000313" key="3">
    <source>
        <dbReference type="Proteomes" id="UP000887578"/>
    </source>
</evidence>
<keyword evidence="1" id="KW-0732">Signal</keyword>
<reference evidence="4" key="1">
    <citation type="submission" date="2022-11" db="UniProtKB">
        <authorList>
            <consortium name="WormBaseParasite"/>
        </authorList>
    </citation>
    <scope>IDENTIFICATION</scope>
</reference>
<sequence length="363" mass="41171">MIFAYILFGLFLLPLVRGSSSKRCPQGWSYHPTFGACYGAASGGFYDTWDSAEQYCNSFGGHLPTIHSFEEFQHIQSYAYLAGDNVWTGFTTGDGGNTFESQDKTEVSSFMNNSTNWCFGDFSQSLGDRCIAVGESYGLKCVFDTDCRNTKMHTVCKKAVDCLDQNGNTQIFPEDSWITNNCSIYNTCWKGKHVVRELPYKCEEQEKCVLLNGNEMCQSPKCREGWRFFNNTTSCYKTFYNVNVSQGEKICKSWKGHIASVHSDEENEFIKRMVQIGSTDVDIKDETLLGLNITYPGQILSWFDGTRFDYSDGMAWPNLHGQKGVFALGMLSDNSTHFNSRPWFLLNTDIVLRTTVCKVKSRR</sequence>
<dbReference type="InterPro" id="IPR001304">
    <property type="entry name" value="C-type_lectin-like"/>
</dbReference>
<feature type="chain" id="PRO_5037320184" evidence="1">
    <location>
        <begin position="19"/>
        <end position="363"/>
    </location>
</feature>
<dbReference type="Proteomes" id="UP000887578">
    <property type="component" value="Unplaced"/>
</dbReference>
<organism evidence="3 4">
    <name type="scientific">Panagrolaimus davidi</name>
    <dbReference type="NCBI Taxonomy" id="227884"/>
    <lineage>
        <taxon>Eukaryota</taxon>
        <taxon>Metazoa</taxon>
        <taxon>Ecdysozoa</taxon>
        <taxon>Nematoda</taxon>
        <taxon>Chromadorea</taxon>
        <taxon>Rhabditida</taxon>
        <taxon>Tylenchina</taxon>
        <taxon>Panagrolaimomorpha</taxon>
        <taxon>Panagrolaimoidea</taxon>
        <taxon>Panagrolaimidae</taxon>
        <taxon>Panagrolaimus</taxon>
    </lineage>
</organism>
<proteinExistence type="predicted"/>
<dbReference type="InterPro" id="IPR016187">
    <property type="entry name" value="CTDL_fold"/>
</dbReference>
<dbReference type="PROSITE" id="PS50041">
    <property type="entry name" value="C_TYPE_LECTIN_2"/>
    <property type="match status" value="1"/>
</dbReference>